<name>E2B083_CAMFO</name>
<dbReference type="PANTHER" id="PTHR47966:SF51">
    <property type="entry name" value="BETA-SITE APP-CLEAVING ENZYME, ISOFORM A-RELATED"/>
    <property type="match status" value="1"/>
</dbReference>
<dbReference type="Pfam" id="PF00026">
    <property type="entry name" value="Asp"/>
    <property type="match status" value="1"/>
</dbReference>
<dbReference type="PRINTS" id="PR00792">
    <property type="entry name" value="PEPSIN"/>
</dbReference>
<dbReference type="STRING" id="104421.E2B083"/>
<gene>
    <name evidence="4" type="ORF">EAG_08123</name>
</gene>
<evidence type="ECO:0000313" key="4">
    <source>
        <dbReference type="EMBL" id="EFN60906.1"/>
    </source>
</evidence>
<dbReference type="GO" id="GO:0006508">
    <property type="term" value="P:proteolysis"/>
    <property type="evidence" value="ECO:0007669"/>
    <property type="project" value="UniProtKB-KW"/>
</dbReference>
<reference evidence="4 5" key="1">
    <citation type="journal article" date="2010" name="Science">
        <title>Genomic comparison of the ants Camponotus floridanus and Harpegnathos saltator.</title>
        <authorList>
            <person name="Bonasio R."/>
            <person name="Zhang G."/>
            <person name="Ye C."/>
            <person name="Mutti N.S."/>
            <person name="Fang X."/>
            <person name="Qin N."/>
            <person name="Donahue G."/>
            <person name="Yang P."/>
            <person name="Li Q."/>
            <person name="Li C."/>
            <person name="Zhang P."/>
            <person name="Huang Z."/>
            <person name="Berger S.L."/>
            <person name="Reinberg D."/>
            <person name="Wang J."/>
            <person name="Liebig J."/>
        </authorList>
    </citation>
    <scope>NUCLEOTIDE SEQUENCE [LARGE SCALE GENOMIC DNA]</scope>
    <source>
        <strain evidence="5">C129</strain>
    </source>
</reference>
<dbReference type="OrthoDB" id="7543269at2759"/>
<dbReference type="InterPro" id="IPR033121">
    <property type="entry name" value="PEPTIDASE_A1"/>
</dbReference>
<keyword evidence="2" id="KW-1015">Disulfide bond</keyword>
<dbReference type="AlphaFoldDB" id="E2B083"/>
<dbReference type="PANTHER" id="PTHR47966">
    <property type="entry name" value="BETA-SITE APP-CLEAVING ENZYME, ISOFORM A-RELATED"/>
    <property type="match status" value="1"/>
</dbReference>
<organism evidence="5">
    <name type="scientific">Camponotus floridanus</name>
    <name type="common">Florida carpenter ant</name>
    <dbReference type="NCBI Taxonomy" id="104421"/>
    <lineage>
        <taxon>Eukaryota</taxon>
        <taxon>Metazoa</taxon>
        <taxon>Ecdysozoa</taxon>
        <taxon>Arthropoda</taxon>
        <taxon>Hexapoda</taxon>
        <taxon>Insecta</taxon>
        <taxon>Pterygota</taxon>
        <taxon>Neoptera</taxon>
        <taxon>Endopterygota</taxon>
        <taxon>Hymenoptera</taxon>
        <taxon>Apocrita</taxon>
        <taxon>Aculeata</taxon>
        <taxon>Formicoidea</taxon>
        <taxon>Formicidae</taxon>
        <taxon>Formicinae</taxon>
        <taxon>Camponotus</taxon>
    </lineage>
</organism>
<keyword evidence="4" id="KW-0645">Protease</keyword>
<keyword evidence="5" id="KW-1185">Reference proteome</keyword>
<dbReference type="InterPro" id="IPR001461">
    <property type="entry name" value="Aspartic_peptidase_A1"/>
</dbReference>
<protein>
    <submittedName>
        <fullName evidence="4">Lysosomal aspartic protease</fullName>
    </submittedName>
</protein>
<comment type="similarity">
    <text evidence="1">Belongs to the peptidase A1 family.</text>
</comment>
<dbReference type="EMBL" id="GL444426">
    <property type="protein sequence ID" value="EFN60906.1"/>
    <property type="molecule type" value="Genomic_DNA"/>
</dbReference>
<accession>E2B083</accession>
<feature type="domain" description="Peptidase A1" evidence="3">
    <location>
        <begin position="1"/>
        <end position="250"/>
    </location>
</feature>
<feature type="disulfide bond" evidence="2">
    <location>
        <begin position="129"/>
        <end position="133"/>
    </location>
</feature>
<dbReference type="PROSITE" id="PS51767">
    <property type="entry name" value="PEPTIDASE_A1"/>
    <property type="match status" value="1"/>
</dbReference>
<dbReference type="Gene3D" id="2.40.70.10">
    <property type="entry name" value="Acid Proteases"/>
    <property type="match status" value="1"/>
</dbReference>
<evidence type="ECO:0000256" key="1">
    <source>
        <dbReference type="ARBA" id="ARBA00007447"/>
    </source>
</evidence>
<dbReference type="GO" id="GO:0004190">
    <property type="term" value="F:aspartic-type endopeptidase activity"/>
    <property type="evidence" value="ECO:0007669"/>
    <property type="project" value="InterPro"/>
</dbReference>
<evidence type="ECO:0000259" key="3">
    <source>
        <dbReference type="PROSITE" id="PS51767"/>
    </source>
</evidence>
<feature type="non-terminal residue" evidence="4">
    <location>
        <position position="253"/>
    </location>
</feature>
<keyword evidence="4" id="KW-0378">Hydrolase</keyword>
<evidence type="ECO:0000256" key="2">
    <source>
        <dbReference type="PIRSR" id="PIRSR601461-2"/>
    </source>
</evidence>
<dbReference type="InterPro" id="IPR021109">
    <property type="entry name" value="Peptidase_aspartic_dom_sf"/>
</dbReference>
<evidence type="ECO:0000313" key="5">
    <source>
        <dbReference type="Proteomes" id="UP000000311"/>
    </source>
</evidence>
<dbReference type="SUPFAM" id="SSF50630">
    <property type="entry name" value="Acid proteases"/>
    <property type="match status" value="1"/>
</dbReference>
<feature type="non-terminal residue" evidence="4">
    <location>
        <position position="1"/>
    </location>
</feature>
<sequence length="253" mass="28986">VAKLTVANQTFVEVTDASDINIIFDKYVTIHDTHIFGGMVGLLYFNLYYFALTITPVFGNMIEQGLVSSRIFSFYLNRDPNSANLGGKLTFGGSDPAYYEGNFTYVPANIERSWEFTIDSIEIDGIPFCKRYCLATIDTSIWRIIGPEKDISFINRYIYTNPQGRVDCNRISQLPTIQFNLGGEALNLTGKDYIIRDPYNENVCVSVFWKHKYPTYNGKIKLMKTWVLGMPFIGRYYTEFDMDKERVGFALAK</sequence>
<dbReference type="Proteomes" id="UP000000311">
    <property type="component" value="Unassembled WGS sequence"/>
</dbReference>
<proteinExistence type="inferred from homology"/>
<dbReference type="InParanoid" id="E2B083"/>